<keyword evidence="1" id="KW-0472">Membrane</keyword>
<gene>
    <name evidence="2" type="ORF">LMG19083_02164</name>
</gene>
<sequence>MSPHRLALPALCEHPEHAPETHVNPQDESSEISQVSRFAATRPRLLASFALGAVAAAVVPVHGWLVRLLLGWDIAVWAYLILITAMMLRADPLRIRAVARREDERASAVLAVICLGVVASMVAIAFELATAKSAGHAQTSHYVFTGITVLGAWFMVPMMFTVHYAHLYYRAPHEPPLRFPDEQLEPDYWDFLYFSFTIAVASQTADISIRSRAMRRAVLGQSLLSFFFNTSILALSINIAAGLFS</sequence>
<evidence type="ECO:0000313" key="3">
    <source>
        <dbReference type="Proteomes" id="UP001189813"/>
    </source>
</evidence>
<feature type="transmembrane region" description="Helical" evidence="1">
    <location>
        <begin position="69"/>
        <end position="88"/>
    </location>
</feature>
<keyword evidence="1" id="KW-1133">Transmembrane helix</keyword>
<feature type="transmembrane region" description="Helical" evidence="1">
    <location>
        <begin position="141"/>
        <end position="160"/>
    </location>
</feature>
<organism evidence="2 3">
    <name type="scientific">Ralstonia psammae</name>
    <dbReference type="NCBI Taxonomy" id="3058598"/>
    <lineage>
        <taxon>Bacteria</taxon>
        <taxon>Pseudomonadati</taxon>
        <taxon>Pseudomonadota</taxon>
        <taxon>Betaproteobacteria</taxon>
        <taxon>Burkholderiales</taxon>
        <taxon>Burkholderiaceae</taxon>
        <taxon>Ralstonia</taxon>
    </lineage>
</organism>
<protein>
    <recommendedName>
        <fullName evidence="4">DUF1345 domain-containing protein</fullName>
    </recommendedName>
</protein>
<reference evidence="2 3" key="1">
    <citation type="submission" date="2023-07" db="EMBL/GenBank/DDBJ databases">
        <authorList>
            <person name="Peeters C."/>
        </authorList>
    </citation>
    <scope>NUCLEOTIDE SEQUENCE [LARGE SCALE GENOMIC DNA]</scope>
    <source>
        <strain evidence="2 3">LMG 19083</strain>
    </source>
</reference>
<keyword evidence="3" id="KW-1185">Reference proteome</keyword>
<comment type="caution">
    <text evidence="2">The sequence shown here is derived from an EMBL/GenBank/DDBJ whole genome shotgun (WGS) entry which is preliminary data.</text>
</comment>
<keyword evidence="1" id="KW-0812">Transmembrane</keyword>
<dbReference type="Proteomes" id="UP001189813">
    <property type="component" value="Unassembled WGS sequence"/>
</dbReference>
<dbReference type="Pfam" id="PF07077">
    <property type="entry name" value="DUF1345"/>
    <property type="match status" value="1"/>
</dbReference>
<feature type="transmembrane region" description="Helical" evidence="1">
    <location>
        <begin position="108"/>
        <end position="129"/>
    </location>
</feature>
<accession>A0ABM9JF22</accession>
<dbReference type="InterPro" id="IPR009781">
    <property type="entry name" value="DUF1345"/>
</dbReference>
<name>A0ABM9JF22_9RALS</name>
<feature type="transmembrane region" description="Helical" evidence="1">
    <location>
        <begin position="45"/>
        <end position="63"/>
    </location>
</feature>
<evidence type="ECO:0008006" key="4">
    <source>
        <dbReference type="Google" id="ProtNLM"/>
    </source>
</evidence>
<evidence type="ECO:0000313" key="2">
    <source>
        <dbReference type="EMBL" id="CAJ0791537.1"/>
    </source>
</evidence>
<proteinExistence type="predicted"/>
<evidence type="ECO:0000256" key="1">
    <source>
        <dbReference type="SAM" id="Phobius"/>
    </source>
</evidence>
<feature type="transmembrane region" description="Helical" evidence="1">
    <location>
        <begin position="218"/>
        <end position="244"/>
    </location>
</feature>
<dbReference type="EMBL" id="CATZBU010000004">
    <property type="protein sequence ID" value="CAJ0791537.1"/>
    <property type="molecule type" value="Genomic_DNA"/>
</dbReference>